<name>A0A926CZP4_9FIRM</name>
<evidence type="ECO:0000256" key="3">
    <source>
        <dbReference type="ARBA" id="ARBA00023004"/>
    </source>
</evidence>
<organism evidence="6 7">
    <name type="scientific">Luoshenia tenuis</name>
    <dbReference type="NCBI Taxonomy" id="2763654"/>
    <lineage>
        <taxon>Bacteria</taxon>
        <taxon>Bacillati</taxon>
        <taxon>Bacillota</taxon>
        <taxon>Clostridia</taxon>
        <taxon>Christensenellales</taxon>
        <taxon>Christensenellaceae</taxon>
        <taxon>Luoshenia</taxon>
    </lineage>
</organism>
<evidence type="ECO:0000313" key="7">
    <source>
        <dbReference type="Proteomes" id="UP000654279"/>
    </source>
</evidence>
<feature type="domain" description="Radical SAM core" evidence="5">
    <location>
        <begin position="2"/>
        <end position="217"/>
    </location>
</feature>
<comment type="caution">
    <text evidence="6">The sequence shown here is derived from an EMBL/GenBank/DDBJ whole genome shotgun (WGS) entry which is preliminary data.</text>
</comment>
<keyword evidence="1" id="KW-0949">S-adenosyl-L-methionine</keyword>
<dbReference type="RefSeq" id="WP_249284966.1">
    <property type="nucleotide sequence ID" value="NZ_JACRSO010000002.1"/>
</dbReference>
<dbReference type="InterPro" id="IPR058240">
    <property type="entry name" value="rSAM_sf"/>
</dbReference>
<keyword evidence="7" id="KW-1185">Reference proteome</keyword>
<dbReference type="GO" id="GO:0046872">
    <property type="term" value="F:metal ion binding"/>
    <property type="evidence" value="ECO:0007669"/>
    <property type="project" value="UniProtKB-KW"/>
</dbReference>
<evidence type="ECO:0000256" key="4">
    <source>
        <dbReference type="ARBA" id="ARBA00023014"/>
    </source>
</evidence>
<protein>
    <submittedName>
        <fullName evidence="6">Radical SAM protein</fullName>
    </submittedName>
</protein>
<dbReference type="InterPro" id="IPR050377">
    <property type="entry name" value="Radical_SAM_PqqE_MftC-like"/>
</dbReference>
<dbReference type="SFLD" id="SFLDS00029">
    <property type="entry name" value="Radical_SAM"/>
    <property type="match status" value="1"/>
</dbReference>
<dbReference type="GO" id="GO:0051536">
    <property type="term" value="F:iron-sulfur cluster binding"/>
    <property type="evidence" value="ECO:0007669"/>
    <property type="project" value="UniProtKB-KW"/>
</dbReference>
<keyword evidence="2" id="KW-0479">Metal-binding</keyword>
<dbReference type="Gene3D" id="3.20.20.70">
    <property type="entry name" value="Aldolase class I"/>
    <property type="match status" value="1"/>
</dbReference>
<dbReference type="GO" id="GO:0003824">
    <property type="term" value="F:catalytic activity"/>
    <property type="evidence" value="ECO:0007669"/>
    <property type="project" value="InterPro"/>
</dbReference>
<dbReference type="AlphaFoldDB" id="A0A926CZP4"/>
<dbReference type="InterPro" id="IPR007197">
    <property type="entry name" value="rSAM"/>
</dbReference>
<dbReference type="PROSITE" id="PS51918">
    <property type="entry name" value="RADICAL_SAM"/>
    <property type="match status" value="1"/>
</dbReference>
<sequence length="323" mass="36627">MQNPQVKHLYSGGVITNYYCSSKCKHCSVASSPSWAKDYMTREMARKILRRMRGMGCDSIHVGGGEPMLNFEGLKAFLEEARDAGIMIEYIESNSSWYRDEADALQKLHTLQALGVDTLLISMSPFHNEYIPFQKVHDVMAACRKAGMRVFPWISEYFGDINQLDVCKTHTLAEYDAHFGRRFIDDMPRQWIGFTGRAAQFYKTRLALTPLSQILKKAGPCHKPYQTGHFHIDLYGNYLGCQGLAIALEDLGKPLDEEKYPYSTLLYQKGVGALLEAAQAKGYQPEKGYLSACHLCIELRRFLSGQLGEESRELQPTGYYTKV</sequence>
<dbReference type="CDD" id="cd01335">
    <property type="entry name" value="Radical_SAM"/>
    <property type="match status" value="1"/>
</dbReference>
<evidence type="ECO:0000313" key="6">
    <source>
        <dbReference type="EMBL" id="MBC8529073.1"/>
    </source>
</evidence>
<evidence type="ECO:0000256" key="2">
    <source>
        <dbReference type="ARBA" id="ARBA00022723"/>
    </source>
</evidence>
<dbReference type="Proteomes" id="UP000654279">
    <property type="component" value="Unassembled WGS sequence"/>
</dbReference>
<dbReference type="Pfam" id="PF04055">
    <property type="entry name" value="Radical_SAM"/>
    <property type="match status" value="1"/>
</dbReference>
<gene>
    <name evidence="6" type="ORF">H8699_06500</name>
</gene>
<dbReference type="PANTHER" id="PTHR11228">
    <property type="entry name" value="RADICAL SAM DOMAIN PROTEIN"/>
    <property type="match status" value="1"/>
</dbReference>
<dbReference type="SUPFAM" id="SSF102114">
    <property type="entry name" value="Radical SAM enzymes"/>
    <property type="match status" value="1"/>
</dbReference>
<evidence type="ECO:0000256" key="1">
    <source>
        <dbReference type="ARBA" id="ARBA00022691"/>
    </source>
</evidence>
<dbReference type="EMBL" id="JACRSO010000002">
    <property type="protein sequence ID" value="MBC8529073.1"/>
    <property type="molecule type" value="Genomic_DNA"/>
</dbReference>
<reference evidence="6" key="1">
    <citation type="submission" date="2020-08" db="EMBL/GenBank/DDBJ databases">
        <title>Genome public.</title>
        <authorList>
            <person name="Liu C."/>
            <person name="Sun Q."/>
        </authorList>
    </citation>
    <scope>NUCLEOTIDE SEQUENCE</scope>
    <source>
        <strain evidence="6">NSJ-44</strain>
    </source>
</reference>
<keyword evidence="4" id="KW-0411">Iron-sulfur</keyword>
<dbReference type="PANTHER" id="PTHR11228:SF34">
    <property type="entry name" value="TUNGSTEN-CONTAINING ALDEHYDE FERREDOXIN OXIDOREDUCTASE COFACTOR MODIFYING PROTEIN"/>
    <property type="match status" value="1"/>
</dbReference>
<keyword evidence="3" id="KW-0408">Iron</keyword>
<dbReference type="InterPro" id="IPR013785">
    <property type="entry name" value="Aldolase_TIM"/>
</dbReference>
<accession>A0A926CZP4</accession>
<proteinExistence type="predicted"/>
<evidence type="ECO:0000259" key="5">
    <source>
        <dbReference type="PROSITE" id="PS51918"/>
    </source>
</evidence>